<dbReference type="AlphaFoldDB" id="V5IDN3"/>
<organism evidence="2">
    <name type="scientific">Ixodes ricinus</name>
    <name type="common">Common tick</name>
    <name type="synonym">Acarus ricinus</name>
    <dbReference type="NCBI Taxonomy" id="34613"/>
    <lineage>
        <taxon>Eukaryota</taxon>
        <taxon>Metazoa</taxon>
        <taxon>Ecdysozoa</taxon>
        <taxon>Arthropoda</taxon>
        <taxon>Chelicerata</taxon>
        <taxon>Arachnida</taxon>
        <taxon>Acari</taxon>
        <taxon>Parasitiformes</taxon>
        <taxon>Ixodida</taxon>
        <taxon>Ixodoidea</taxon>
        <taxon>Ixodidae</taxon>
        <taxon>Ixodinae</taxon>
        <taxon>Ixodes</taxon>
    </lineage>
</organism>
<dbReference type="InterPro" id="IPR000560">
    <property type="entry name" value="His_Pase_clade-2"/>
</dbReference>
<evidence type="ECO:0000256" key="1">
    <source>
        <dbReference type="SAM" id="MobiDB-lite"/>
    </source>
</evidence>
<dbReference type="Gene3D" id="3.40.50.1240">
    <property type="entry name" value="Phosphoglycerate mutase-like"/>
    <property type="match status" value="1"/>
</dbReference>
<dbReference type="PROSITE" id="PS00616">
    <property type="entry name" value="HIS_ACID_PHOSPHAT_1"/>
    <property type="match status" value="1"/>
</dbReference>
<name>V5IDN3_IXORI</name>
<evidence type="ECO:0000313" key="2">
    <source>
        <dbReference type="EMBL" id="JAB72831.1"/>
    </source>
</evidence>
<protein>
    <submittedName>
        <fullName evidence="2">Putative lysosomal &amp; prostatic acid phosphatase</fullName>
    </submittedName>
</protein>
<dbReference type="SUPFAM" id="SSF53254">
    <property type="entry name" value="Phosphoglycerate mutase-like"/>
    <property type="match status" value="1"/>
</dbReference>
<dbReference type="InterPro" id="IPR033379">
    <property type="entry name" value="Acid_Pase_AS"/>
</dbReference>
<reference evidence="2" key="1">
    <citation type="journal article" date="2015" name="Sci. Rep.">
        <title>Tissue- and time-dependent transcription in Ixodes ricinus salivary glands and midguts when blood feeding on the vertebrate host.</title>
        <authorList>
            <person name="Kotsyfakis M."/>
            <person name="Schwarz A."/>
            <person name="Erhart J."/>
            <person name="Ribeiro J.M."/>
        </authorList>
    </citation>
    <scope>NUCLEOTIDE SEQUENCE</scope>
    <source>
        <tissue evidence="2">Salivary gland and midgut</tissue>
    </source>
</reference>
<dbReference type="EMBL" id="GANP01011637">
    <property type="protein sequence ID" value="JAB72831.1"/>
    <property type="molecule type" value="mRNA"/>
</dbReference>
<dbReference type="GO" id="GO:0016791">
    <property type="term" value="F:phosphatase activity"/>
    <property type="evidence" value="ECO:0007669"/>
    <property type="project" value="UniProtKB-ARBA"/>
</dbReference>
<feature type="compositionally biased region" description="Polar residues" evidence="1">
    <location>
        <begin position="78"/>
        <end position="97"/>
    </location>
</feature>
<proteinExistence type="evidence at transcript level"/>
<dbReference type="InterPro" id="IPR029033">
    <property type="entry name" value="His_PPase_superfam"/>
</dbReference>
<sequence length="108" mass="12447">TSVPHYLDLVIGIFRHGDRAPLRSFPTDRNRNSKFWILGYGELTHRGIRTMRNVGKYLKERYKTYLTGDPKETKRQKQPLSQDASTAHQFCSMNSTPSKPPRQVALGE</sequence>
<dbReference type="Pfam" id="PF00328">
    <property type="entry name" value="His_Phos_2"/>
    <property type="match status" value="1"/>
</dbReference>
<feature type="non-terminal residue" evidence="2">
    <location>
        <position position="1"/>
    </location>
</feature>
<accession>V5IDN3</accession>
<feature type="region of interest" description="Disordered" evidence="1">
    <location>
        <begin position="67"/>
        <end position="108"/>
    </location>
</feature>